<evidence type="ECO:0000256" key="10">
    <source>
        <dbReference type="ARBA" id="ARBA00022857"/>
    </source>
</evidence>
<evidence type="ECO:0000256" key="14">
    <source>
        <dbReference type="PIRSR" id="PIRSR006769-1"/>
    </source>
</evidence>
<comment type="caution">
    <text evidence="18">The sequence shown here is derived from an EMBL/GenBank/DDBJ whole genome shotgun (WGS) entry which is preliminary data.</text>
</comment>
<feature type="binding site" evidence="15">
    <location>
        <begin position="291"/>
        <end position="297"/>
    </location>
    <ligand>
        <name>NADP(+)</name>
        <dbReference type="ChEBI" id="CHEBI:58349"/>
    </ligand>
</feature>
<comment type="catalytic activity">
    <reaction evidence="13">
        <text>2,5-diamino-6-hydroxy-4-(5-phosphoribosylamino)-pyrimidine + H2O + H(+) = 5-amino-6-(5-phospho-D-ribosylamino)uracil + NH4(+)</text>
        <dbReference type="Rhea" id="RHEA:21868"/>
        <dbReference type="ChEBI" id="CHEBI:15377"/>
        <dbReference type="ChEBI" id="CHEBI:15378"/>
        <dbReference type="ChEBI" id="CHEBI:28938"/>
        <dbReference type="ChEBI" id="CHEBI:58453"/>
        <dbReference type="ChEBI" id="CHEBI:58614"/>
        <dbReference type="EC" id="3.5.4.26"/>
    </reaction>
</comment>
<comment type="cofactor">
    <cofactor evidence="13 16">
        <name>Zn(2+)</name>
        <dbReference type="ChEBI" id="CHEBI:29105"/>
    </cofactor>
    <text evidence="13 16">Binds 1 zinc ion.</text>
</comment>
<evidence type="ECO:0000256" key="7">
    <source>
        <dbReference type="ARBA" id="ARBA00022723"/>
    </source>
</evidence>
<organism evidence="18 19">
    <name type="scientific">candidate division TA06 bacterium</name>
    <dbReference type="NCBI Taxonomy" id="2250710"/>
    <lineage>
        <taxon>Bacteria</taxon>
        <taxon>Bacteria division TA06</taxon>
    </lineage>
</organism>
<reference evidence="18 19" key="1">
    <citation type="submission" date="2019-03" db="EMBL/GenBank/DDBJ databases">
        <title>Metabolic potential of uncultured bacteria and archaea associated with petroleum seepage in deep-sea sediments.</title>
        <authorList>
            <person name="Dong X."/>
            <person name="Hubert C."/>
        </authorList>
    </citation>
    <scope>NUCLEOTIDE SEQUENCE [LARGE SCALE GENOMIC DNA]</scope>
    <source>
        <strain evidence="18">E44_bin18</strain>
    </source>
</reference>
<keyword evidence="9 13" id="KW-0862">Zinc</keyword>
<feature type="active site" description="Proton donor" evidence="14">
    <location>
        <position position="54"/>
    </location>
</feature>
<keyword evidence="10 13" id="KW-0521">NADP</keyword>
<evidence type="ECO:0000256" key="15">
    <source>
        <dbReference type="PIRSR" id="PIRSR006769-2"/>
    </source>
</evidence>
<dbReference type="InterPro" id="IPR002734">
    <property type="entry name" value="RibDG_C"/>
</dbReference>
<dbReference type="Pfam" id="PF01872">
    <property type="entry name" value="RibD_C"/>
    <property type="match status" value="1"/>
</dbReference>
<dbReference type="PIRSF" id="PIRSF006769">
    <property type="entry name" value="RibD"/>
    <property type="match status" value="1"/>
</dbReference>
<dbReference type="InterPro" id="IPR002125">
    <property type="entry name" value="CMP_dCMP_dom"/>
</dbReference>
<dbReference type="PANTHER" id="PTHR38011:SF7">
    <property type="entry name" value="2,5-DIAMINO-6-RIBOSYLAMINO-4(3H)-PYRIMIDINONE 5'-PHOSPHATE REDUCTASE"/>
    <property type="match status" value="1"/>
</dbReference>
<keyword evidence="6 13" id="KW-0686">Riboflavin biosynthesis</keyword>
<comment type="pathway">
    <text evidence="2 13">Cofactor biosynthesis; riboflavin biosynthesis; 5-amino-6-(D-ribitylamino)uracil from GTP: step 2/4.</text>
</comment>
<dbReference type="InterPro" id="IPR024072">
    <property type="entry name" value="DHFR-like_dom_sf"/>
</dbReference>
<dbReference type="EC" id="3.5.4.26" evidence="13"/>
<feature type="binding site" evidence="15">
    <location>
        <position position="224"/>
    </location>
    <ligand>
        <name>NADP(+)</name>
        <dbReference type="ChEBI" id="CHEBI:58349"/>
    </ligand>
</feature>
<dbReference type="GO" id="GO:0050661">
    <property type="term" value="F:NADP binding"/>
    <property type="evidence" value="ECO:0007669"/>
    <property type="project" value="InterPro"/>
</dbReference>
<evidence type="ECO:0000256" key="6">
    <source>
        <dbReference type="ARBA" id="ARBA00022619"/>
    </source>
</evidence>
<dbReference type="PANTHER" id="PTHR38011">
    <property type="entry name" value="DIHYDROFOLATE REDUCTASE FAMILY PROTEIN (AFU_ORTHOLOGUE AFUA_8G06820)"/>
    <property type="match status" value="1"/>
</dbReference>
<comment type="similarity">
    <text evidence="4 13">In the N-terminal section; belongs to the cytidine and deoxycytidylate deaminase family.</text>
</comment>
<feature type="binding site" evidence="16">
    <location>
        <position position="52"/>
    </location>
    <ligand>
        <name>Zn(2+)</name>
        <dbReference type="ChEBI" id="CHEBI:29105"/>
        <note>catalytic</note>
    </ligand>
</feature>
<dbReference type="UniPathway" id="UPA00275">
    <property type="reaction ID" value="UER00401"/>
</dbReference>
<dbReference type="InterPro" id="IPR016192">
    <property type="entry name" value="APOBEC/CMP_deaminase_Zn-bd"/>
</dbReference>
<dbReference type="EMBL" id="SOJN01000038">
    <property type="protein sequence ID" value="TET46942.1"/>
    <property type="molecule type" value="Genomic_DNA"/>
</dbReference>
<evidence type="ECO:0000256" key="9">
    <source>
        <dbReference type="ARBA" id="ARBA00022833"/>
    </source>
</evidence>
<evidence type="ECO:0000256" key="5">
    <source>
        <dbReference type="ARBA" id="ARBA00007417"/>
    </source>
</evidence>
<evidence type="ECO:0000256" key="1">
    <source>
        <dbReference type="ARBA" id="ARBA00002151"/>
    </source>
</evidence>
<feature type="binding site" evidence="16">
    <location>
        <position position="86"/>
    </location>
    <ligand>
        <name>Zn(2+)</name>
        <dbReference type="ChEBI" id="CHEBI:29105"/>
        <note>catalytic</note>
    </ligand>
</feature>
<evidence type="ECO:0000256" key="2">
    <source>
        <dbReference type="ARBA" id="ARBA00004882"/>
    </source>
</evidence>
<dbReference type="AlphaFoldDB" id="A0A523UWM6"/>
<name>A0A523UWM6_UNCT6</name>
<dbReference type="NCBIfam" id="TIGR00326">
    <property type="entry name" value="eubact_ribD"/>
    <property type="match status" value="1"/>
</dbReference>
<dbReference type="GO" id="GO:0008270">
    <property type="term" value="F:zinc ion binding"/>
    <property type="evidence" value="ECO:0007669"/>
    <property type="project" value="InterPro"/>
</dbReference>
<feature type="binding site" evidence="15">
    <location>
        <position position="202"/>
    </location>
    <ligand>
        <name>NADP(+)</name>
        <dbReference type="ChEBI" id="CHEBI:58349"/>
    </ligand>
</feature>
<dbReference type="PROSITE" id="PS51747">
    <property type="entry name" value="CYT_DCMP_DEAMINASES_2"/>
    <property type="match status" value="1"/>
</dbReference>
<evidence type="ECO:0000259" key="17">
    <source>
        <dbReference type="PROSITE" id="PS51747"/>
    </source>
</evidence>
<feature type="binding site" evidence="16">
    <location>
        <position position="77"/>
    </location>
    <ligand>
        <name>Zn(2+)</name>
        <dbReference type="ChEBI" id="CHEBI:29105"/>
        <note>catalytic</note>
    </ligand>
</feature>
<dbReference type="Gene3D" id="3.40.430.10">
    <property type="entry name" value="Dihydrofolate Reductase, subunit A"/>
    <property type="match status" value="1"/>
</dbReference>
<dbReference type="SUPFAM" id="SSF53927">
    <property type="entry name" value="Cytidine deaminase-like"/>
    <property type="match status" value="1"/>
</dbReference>
<dbReference type="InterPro" id="IPR004794">
    <property type="entry name" value="Eubact_RibD"/>
</dbReference>
<dbReference type="SUPFAM" id="SSF53597">
    <property type="entry name" value="Dihydrofolate reductase-like"/>
    <property type="match status" value="1"/>
</dbReference>
<feature type="binding site" evidence="15">
    <location>
        <position position="186"/>
    </location>
    <ligand>
        <name>substrate</name>
    </ligand>
</feature>
<accession>A0A523UWM6</accession>
<dbReference type="CDD" id="cd01284">
    <property type="entry name" value="Riboflavin_deaminase-reductase"/>
    <property type="match status" value="1"/>
</dbReference>
<dbReference type="PROSITE" id="PS00903">
    <property type="entry name" value="CYT_DCMP_DEAMINASES_1"/>
    <property type="match status" value="1"/>
</dbReference>
<dbReference type="InterPro" id="IPR011549">
    <property type="entry name" value="RibD_C"/>
</dbReference>
<feature type="binding site" evidence="15">
    <location>
        <position position="206"/>
    </location>
    <ligand>
        <name>substrate</name>
    </ligand>
</feature>
<dbReference type="GO" id="GO:0008835">
    <property type="term" value="F:diaminohydroxyphosphoribosylaminopyrimidine deaminase activity"/>
    <property type="evidence" value="ECO:0007669"/>
    <property type="project" value="UniProtKB-EC"/>
</dbReference>
<feature type="binding site" evidence="15">
    <location>
        <position position="172"/>
    </location>
    <ligand>
        <name>NADP(+)</name>
        <dbReference type="ChEBI" id="CHEBI:58349"/>
    </ligand>
</feature>
<dbReference type="EC" id="1.1.1.193" evidence="13"/>
<proteinExistence type="inferred from homology"/>
<dbReference type="Proteomes" id="UP000315525">
    <property type="component" value="Unassembled WGS sequence"/>
</dbReference>
<evidence type="ECO:0000256" key="3">
    <source>
        <dbReference type="ARBA" id="ARBA00004910"/>
    </source>
</evidence>
<feature type="binding site" evidence="15">
    <location>
        <position position="209"/>
    </location>
    <ligand>
        <name>substrate</name>
    </ligand>
</feature>
<keyword evidence="8 13" id="KW-0378">Hydrolase</keyword>
<dbReference type="InterPro" id="IPR016193">
    <property type="entry name" value="Cytidine_deaminase-like"/>
</dbReference>
<dbReference type="GO" id="GO:0008703">
    <property type="term" value="F:5-amino-6-(5-phosphoribosylamino)uracil reductase activity"/>
    <property type="evidence" value="ECO:0007669"/>
    <property type="project" value="UniProtKB-EC"/>
</dbReference>
<dbReference type="Pfam" id="PF00383">
    <property type="entry name" value="dCMP_cyt_deam_1"/>
    <property type="match status" value="1"/>
</dbReference>
<evidence type="ECO:0000256" key="11">
    <source>
        <dbReference type="ARBA" id="ARBA00023002"/>
    </source>
</evidence>
<gene>
    <name evidence="18" type="primary">ribD</name>
    <name evidence="18" type="ORF">E3J62_02970</name>
</gene>
<evidence type="ECO:0000313" key="19">
    <source>
        <dbReference type="Proteomes" id="UP000315525"/>
    </source>
</evidence>
<feature type="binding site" evidence="15">
    <location>
        <position position="170"/>
    </location>
    <ligand>
        <name>substrate</name>
    </ligand>
</feature>
<evidence type="ECO:0000256" key="4">
    <source>
        <dbReference type="ARBA" id="ARBA00005259"/>
    </source>
</evidence>
<keyword evidence="11 13" id="KW-0560">Oxidoreductase</keyword>
<evidence type="ECO:0000256" key="16">
    <source>
        <dbReference type="PIRSR" id="PIRSR006769-3"/>
    </source>
</evidence>
<evidence type="ECO:0000256" key="13">
    <source>
        <dbReference type="PIRNR" id="PIRNR006769"/>
    </source>
</evidence>
<dbReference type="Gene3D" id="3.40.140.10">
    <property type="entry name" value="Cytidine Deaminase, domain 2"/>
    <property type="match status" value="1"/>
</dbReference>
<comment type="similarity">
    <text evidence="5 13">In the C-terminal section; belongs to the HTP reductase family.</text>
</comment>
<evidence type="ECO:0000256" key="12">
    <source>
        <dbReference type="ARBA" id="ARBA00023268"/>
    </source>
</evidence>
<evidence type="ECO:0000256" key="8">
    <source>
        <dbReference type="ARBA" id="ARBA00022801"/>
    </source>
</evidence>
<keyword evidence="12" id="KW-0511">Multifunctional enzyme</keyword>
<comment type="catalytic activity">
    <reaction evidence="13">
        <text>5-amino-6-(5-phospho-D-ribitylamino)uracil + NADP(+) = 5-amino-6-(5-phospho-D-ribosylamino)uracil + NADPH + H(+)</text>
        <dbReference type="Rhea" id="RHEA:17845"/>
        <dbReference type="ChEBI" id="CHEBI:15378"/>
        <dbReference type="ChEBI" id="CHEBI:57783"/>
        <dbReference type="ChEBI" id="CHEBI:58349"/>
        <dbReference type="ChEBI" id="CHEBI:58421"/>
        <dbReference type="ChEBI" id="CHEBI:58453"/>
        <dbReference type="EC" id="1.1.1.193"/>
    </reaction>
</comment>
<comment type="pathway">
    <text evidence="3 13">Cofactor biosynthesis; riboflavin biosynthesis; 5-amino-6-(D-ribitylamino)uracil from GTP: step 3/4.</text>
</comment>
<dbReference type="InterPro" id="IPR050765">
    <property type="entry name" value="Riboflavin_Biosynth_HTPR"/>
</dbReference>
<feature type="domain" description="CMP/dCMP-type deaminase" evidence="17">
    <location>
        <begin position="3"/>
        <end position="125"/>
    </location>
</feature>
<sequence>MPSIERNIMREALLLAQKGRGRVSPNPLVGAVVVNDGKVVGRGYHHGAGKPHAEVNALSEAGYLAEGATMYVTLEPCLTWGRTPPCTEAIIKAGISRVLVATTDPNPSVSGKGIELLRNSGLQVELGLLDEEAKRMNESYIKFARTGLPFVTLKVAATIDGKIATGGGQSKWITEVEARDHVQSLRADADAILVGVGSILADDPSLTVRIGEGERKPRRIVLDSKLRTPLHAKVLDRNAPTAIATAVSSPKAVGNAEIWSLESSNSGRVSLDSLLRRAAQEGITSILVEGGAEVFSSFLNEDKVDKLILFVAPKIIGSGLDAFKGFAADGLNDAFQLDITDVRMVGTDILVIAYPKKSENSRGSIKCSRDWFRK</sequence>
<feature type="binding site" evidence="15">
    <location>
        <position position="156"/>
    </location>
    <ligand>
        <name>NADP(+)</name>
        <dbReference type="ChEBI" id="CHEBI:58349"/>
    </ligand>
</feature>
<dbReference type="NCBIfam" id="TIGR00227">
    <property type="entry name" value="ribD_Cterm"/>
    <property type="match status" value="1"/>
</dbReference>
<evidence type="ECO:0000313" key="18">
    <source>
        <dbReference type="EMBL" id="TET46942.1"/>
    </source>
</evidence>
<dbReference type="FunFam" id="3.40.140.10:FF:000025">
    <property type="entry name" value="Riboflavin biosynthesis protein RibD"/>
    <property type="match status" value="1"/>
</dbReference>
<comment type="function">
    <text evidence="1 13">Converts 2,5-diamino-6-(ribosylamino)-4(3h)-pyrimidinone 5'-phosphate into 5-amino-6-(ribosylamino)-2,4(1h,3h)-pyrimidinedione 5'-phosphate.</text>
</comment>
<keyword evidence="7 13" id="KW-0479">Metal-binding</keyword>
<dbReference type="GO" id="GO:0009231">
    <property type="term" value="P:riboflavin biosynthetic process"/>
    <property type="evidence" value="ECO:0007669"/>
    <property type="project" value="UniProtKB-UniPathway"/>
</dbReference>
<protein>
    <recommendedName>
        <fullName evidence="13">Riboflavin biosynthesis protein RibD</fullName>
    </recommendedName>
    <domain>
        <recommendedName>
            <fullName evidence="13">Diaminohydroxyphosphoribosylaminopyrimidine deaminase</fullName>
            <shortName evidence="13">DRAP deaminase</shortName>
            <ecNumber evidence="13">3.5.4.26</ecNumber>
        </recommendedName>
        <alternativeName>
            <fullName evidence="13">Riboflavin-specific deaminase</fullName>
        </alternativeName>
    </domain>
    <domain>
        <recommendedName>
            <fullName evidence="13">5-amino-6-(5-phosphoribosylamino)uracil reductase</fullName>
            <ecNumber evidence="13">1.1.1.193</ecNumber>
        </recommendedName>
        <alternativeName>
            <fullName evidence="13">HTP reductase</fullName>
        </alternativeName>
    </domain>
</protein>
<feature type="binding site" evidence="15">
    <location>
        <position position="289"/>
    </location>
    <ligand>
        <name>substrate</name>
    </ligand>
</feature>